<accession>A0AAE0F7V0</accession>
<organism evidence="1 2">
    <name type="scientific">Cymbomonas tetramitiformis</name>
    <dbReference type="NCBI Taxonomy" id="36881"/>
    <lineage>
        <taxon>Eukaryota</taxon>
        <taxon>Viridiplantae</taxon>
        <taxon>Chlorophyta</taxon>
        <taxon>Pyramimonadophyceae</taxon>
        <taxon>Pyramimonadales</taxon>
        <taxon>Pyramimonadaceae</taxon>
        <taxon>Cymbomonas</taxon>
    </lineage>
</organism>
<dbReference type="Proteomes" id="UP001190700">
    <property type="component" value="Unassembled WGS sequence"/>
</dbReference>
<evidence type="ECO:0000313" key="2">
    <source>
        <dbReference type="Proteomes" id="UP001190700"/>
    </source>
</evidence>
<feature type="non-terminal residue" evidence="1">
    <location>
        <position position="1"/>
    </location>
</feature>
<evidence type="ECO:0000313" key="1">
    <source>
        <dbReference type="EMBL" id="KAK3254425.1"/>
    </source>
</evidence>
<name>A0AAE0F7V0_9CHLO</name>
<sequence>LPEDVYDLKAALELFSALTRDSCKGRCGVGMERMFTELVTEVSRVLTLRSRIAQSIDNRKLQATVSAFTGGGIQMPEGFSNLGELLHLVRECLTHGKELVARFALVGGASPLNRILEDHVDQLGCARGEPAILPHPHRAWSPVTASPVSLSPDP</sequence>
<proteinExistence type="predicted"/>
<reference evidence="1 2" key="1">
    <citation type="journal article" date="2015" name="Genome Biol. Evol.">
        <title>Comparative Genomics of a Bacterivorous Green Alga Reveals Evolutionary Causalities and Consequences of Phago-Mixotrophic Mode of Nutrition.</title>
        <authorList>
            <person name="Burns J.A."/>
            <person name="Paasch A."/>
            <person name="Narechania A."/>
            <person name="Kim E."/>
        </authorList>
    </citation>
    <scope>NUCLEOTIDE SEQUENCE [LARGE SCALE GENOMIC DNA]</scope>
    <source>
        <strain evidence="1 2">PLY_AMNH</strain>
    </source>
</reference>
<keyword evidence="2" id="KW-1185">Reference proteome</keyword>
<gene>
    <name evidence="1" type="ORF">CYMTET_36359</name>
</gene>
<dbReference type="AlphaFoldDB" id="A0AAE0F7V0"/>
<dbReference type="EMBL" id="LGRX02023597">
    <property type="protein sequence ID" value="KAK3254425.1"/>
    <property type="molecule type" value="Genomic_DNA"/>
</dbReference>
<comment type="caution">
    <text evidence="1">The sequence shown here is derived from an EMBL/GenBank/DDBJ whole genome shotgun (WGS) entry which is preliminary data.</text>
</comment>
<protein>
    <submittedName>
        <fullName evidence="1">Uncharacterized protein</fullName>
    </submittedName>
</protein>